<dbReference type="AlphaFoldDB" id="A0AAV4MWB3"/>
<sequence>MFVCICLQCLPSVHDEFFLRRRPQNAISLYWRTPTDASVNTLTDWGVGGRQLILKYSGDQEAKRARHQLDRPKHPSDWIFIWFGDRTFPPLANGGKESFRLATQKTGIESLIGKDSFPSTRSQESHFLRAEAL</sequence>
<evidence type="ECO:0000313" key="2">
    <source>
        <dbReference type="Proteomes" id="UP001054837"/>
    </source>
</evidence>
<comment type="caution">
    <text evidence="1">The sequence shown here is derived from an EMBL/GenBank/DDBJ whole genome shotgun (WGS) entry which is preliminary data.</text>
</comment>
<reference evidence="1 2" key="1">
    <citation type="submission" date="2021-06" db="EMBL/GenBank/DDBJ databases">
        <title>Caerostris darwini draft genome.</title>
        <authorList>
            <person name="Kono N."/>
            <person name="Arakawa K."/>
        </authorList>
    </citation>
    <scope>NUCLEOTIDE SEQUENCE [LARGE SCALE GENOMIC DNA]</scope>
</reference>
<dbReference type="EMBL" id="BPLQ01000889">
    <property type="protein sequence ID" value="GIX76055.1"/>
    <property type="molecule type" value="Genomic_DNA"/>
</dbReference>
<gene>
    <name evidence="1" type="ORF">CDAR_62201</name>
</gene>
<organism evidence="1 2">
    <name type="scientific">Caerostris darwini</name>
    <dbReference type="NCBI Taxonomy" id="1538125"/>
    <lineage>
        <taxon>Eukaryota</taxon>
        <taxon>Metazoa</taxon>
        <taxon>Ecdysozoa</taxon>
        <taxon>Arthropoda</taxon>
        <taxon>Chelicerata</taxon>
        <taxon>Arachnida</taxon>
        <taxon>Araneae</taxon>
        <taxon>Araneomorphae</taxon>
        <taxon>Entelegynae</taxon>
        <taxon>Araneoidea</taxon>
        <taxon>Araneidae</taxon>
        <taxon>Caerostris</taxon>
    </lineage>
</organism>
<proteinExistence type="predicted"/>
<evidence type="ECO:0000313" key="1">
    <source>
        <dbReference type="EMBL" id="GIX76055.1"/>
    </source>
</evidence>
<protein>
    <submittedName>
        <fullName evidence="1">Uncharacterized protein</fullName>
    </submittedName>
</protein>
<accession>A0AAV4MWB3</accession>
<dbReference type="Proteomes" id="UP001054837">
    <property type="component" value="Unassembled WGS sequence"/>
</dbReference>
<keyword evidence="2" id="KW-1185">Reference proteome</keyword>
<name>A0AAV4MWB3_9ARAC</name>